<dbReference type="EMBL" id="CP069041">
    <property type="protein sequence ID" value="QRD05793.1"/>
    <property type="molecule type" value="Genomic_DNA"/>
</dbReference>
<dbReference type="Proteomes" id="UP000663193">
    <property type="component" value="Chromosome 19"/>
</dbReference>
<name>A0A7U2I9L1_PHANO</name>
<reference evidence="3" key="1">
    <citation type="journal article" date="2021" name="BMC Genomics">
        <title>Chromosome-level genome assembly and manually-curated proteome of model necrotroph Parastagonospora nodorum Sn15 reveals a genome-wide trove of candidate effector homologs, and redundancy of virulence-related functions within an accessory chromosome.</title>
        <authorList>
            <person name="Bertazzoni S."/>
            <person name="Jones D.A.B."/>
            <person name="Phan H.T."/>
            <person name="Tan K.-C."/>
            <person name="Hane J.K."/>
        </authorList>
    </citation>
    <scope>NUCLEOTIDE SEQUENCE [LARGE SCALE GENOMIC DNA]</scope>
    <source>
        <strain evidence="3">SN15 / ATCC MYA-4574 / FGSC 10173)</strain>
    </source>
</reference>
<organism evidence="2 3">
    <name type="scientific">Phaeosphaeria nodorum (strain SN15 / ATCC MYA-4574 / FGSC 10173)</name>
    <name type="common">Glume blotch fungus</name>
    <name type="synonym">Parastagonospora nodorum</name>
    <dbReference type="NCBI Taxonomy" id="321614"/>
    <lineage>
        <taxon>Eukaryota</taxon>
        <taxon>Fungi</taxon>
        <taxon>Dikarya</taxon>
        <taxon>Ascomycota</taxon>
        <taxon>Pezizomycotina</taxon>
        <taxon>Dothideomycetes</taxon>
        <taxon>Pleosporomycetidae</taxon>
        <taxon>Pleosporales</taxon>
        <taxon>Pleosporineae</taxon>
        <taxon>Phaeosphaeriaceae</taxon>
        <taxon>Parastagonospora</taxon>
    </lineage>
</organism>
<proteinExistence type="predicted"/>
<evidence type="ECO:0000313" key="2">
    <source>
        <dbReference type="EMBL" id="QRD05793.1"/>
    </source>
</evidence>
<protein>
    <submittedName>
        <fullName evidence="2">Uncharacterized protein</fullName>
    </submittedName>
</protein>
<gene>
    <name evidence="2" type="ORF">JI435_304300</name>
</gene>
<accession>A0A7U2I9L1</accession>
<dbReference type="VEuPathDB" id="FungiDB:JI435_304300"/>
<dbReference type="OrthoDB" id="3680973at2759"/>
<feature type="region of interest" description="Disordered" evidence="1">
    <location>
        <begin position="152"/>
        <end position="177"/>
    </location>
</feature>
<sequence length="177" mass="19260">MDGMDLDEWDRDPYPPFPEVLPTEAPLNIPAMAPSSTQASNLAFSATPSTSEVITVDGSNSTRHLHAGIIIGRAKSHCCRDPNVRPTARAILNSKGSVCAYIPHQYAKRSVSTGEVQIAMKDVEFCKEFEDAASDEQRIMAIRLKLEAKSGARQQLHEGTVSKSPSPGSVAKKRKRV</sequence>
<evidence type="ECO:0000313" key="3">
    <source>
        <dbReference type="Proteomes" id="UP000663193"/>
    </source>
</evidence>
<evidence type="ECO:0000256" key="1">
    <source>
        <dbReference type="SAM" id="MobiDB-lite"/>
    </source>
</evidence>
<keyword evidence="3" id="KW-1185">Reference proteome</keyword>
<dbReference type="AlphaFoldDB" id="A0A7U2I9L1"/>